<feature type="compositionally biased region" description="Acidic residues" evidence="1">
    <location>
        <begin position="56"/>
        <end position="67"/>
    </location>
</feature>
<reference evidence="2" key="1">
    <citation type="journal article" date="2023" name="GigaByte">
        <title>Genome assembly of the bearded iris, Iris pallida Lam.</title>
        <authorList>
            <person name="Bruccoleri R.E."/>
            <person name="Oakeley E.J."/>
            <person name="Faust A.M.E."/>
            <person name="Altorfer M."/>
            <person name="Dessus-Babus S."/>
            <person name="Burckhardt D."/>
            <person name="Oertli M."/>
            <person name="Naumann U."/>
            <person name="Petersen F."/>
            <person name="Wong J."/>
        </authorList>
    </citation>
    <scope>NUCLEOTIDE SEQUENCE</scope>
    <source>
        <strain evidence="2">GSM-AAB239-AS_SAM_17_03QT</strain>
    </source>
</reference>
<evidence type="ECO:0000256" key="1">
    <source>
        <dbReference type="SAM" id="MobiDB-lite"/>
    </source>
</evidence>
<organism evidence="2 3">
    <name type="scientific">Iris pallida</name>
    <name type="common">Sweet iris</name>
    <dbReference type="NCBI Taxonomy" id="29817"/>
    <lineage>
        <taxon>Eukaryota</taxon>
        <taxon>Viridiplantae</taxon>
        <taxon>Streptophyta</taxon>
        <taxon>Embryophyta</taxon>
        <taxon>Tracheophyta</taxon>
        <taxon>Spermatophyta</taxon>
        <taxon>Magnoliopsida</taxon>
        <taxon>Liliopsida</taxon>
        <taxon>Asparagales</taxon>
        <taxon>Iridaceae</taxon>
        <taxon>Iridoideae</taxon>
        <taxon>Irideae</taxon>
        <taxon>Iris</taxon>
    </lineage>
</organism>
<evidence type="ECO:0000313" key="2">
    <source>
        <dbReference type="EMBL" id="KAJ6792480.1"/>
    </source>
</evidence>
<evidence type="ECO:0000313" key="3">
    <source>
        <dbReference type="Proteomes" id="UP001140949"/>
    </source>
</evidence>
<protein>
    <submittedName>
        <fullName evidence="2">Glutamine-dependent NAD(+) synthetase isoform X2</fullName>
    </submittedName>
</protein>
<keyword evidence="3" id="KW-1185">Reference proteome</keyword>
<sequence length="95" mass="9519">MVEGREGPVAKVDAVVGEHGHEDGDAVIGELDLVVGSDNGEDEAGGEEVGGRGEVELGEAEGGDSEDGAAGALEDVKDVAGNGSRRMAAVRMKES</sequence>
<dbReference type="Proteomes" id="UP001140949">
    <property type="component" value="Unassembled WGS sequence"/>
</dbReference>
<proteinExistence type="predicted"/>
<gene>
    <name evidence="2" type="ORF">M6B38_238980</name>
</gene>
<name>A0AAX6DL10_IRIPA</name>
<dbReference type="EMBL" id="JANAVB010043567">
    <property type="protein sequence ID" value="KAJ6792480.1"/>
    <property type="molecule type" value="Genomic_DNA"/>
</dbReference>
<dbReference type="AlphaFoldDB" id="A0AAX6DL10"/>
<accession>A0AAX6DL10</accession>
<reference evidence="2" key="2">
    <citation type="submission" date="2023-04" db="EMBL/GenBank/DDBJ databases">
        <authorList>
            <person name="Bruccoleri R.E."/>
            <person name="Oakeley E.J."/>
            <person name="Faust A.-M."/>
            <person name="Dessus-Babus S."/>
            <person name="Altorfer M."/>
            <person name="Burckhardt D."/>
            <person name="Oertli M."/>
            <person name="Naumann U."/>
            <person name="Petersen F."/>
            <person name="Wong J."/>
        </authorList>
    </citation>
    <scope>NUCLEOTIDE SEQUENCE</scope>
    <source>
        <strain evidence="2">GSM-AAB239-AS_SAM_17_03QT</strain>
        <tissue evidence="2">Leaf</tissue>
    </source>
</reference>
<comment type="caution">
    <text evidence="2">The sequence shown here is derived from an EMBL/GenBank/DDBJ whole genome shotgun (WGS) entry which is preliminary data.</text>
</comment>
<feature type="region of interest" description="Disordered" evidence="1">
    <location>
        <begin position="36"/>
        <end position="78"/>
    </location>
</feature>